<evidence type="ECO:0000313" key="2">
    <source>
        <dbReference type="Proteomes" id="UP000327157"/>
    </source>
</evidence>
<accession>A0A5N5G4R6</accession>
<dbReference type="PANTHER" id="PTHR47481">
    <property type="match status" value="1"/>
</dbReference>
<reference evidence="1 2" key="3">
    <citation type="submission" date="2019-11" db="EMBL/GenBank/DDBJ databases">
        <title>A de novo genome assembly of a pear dwarfing rootstock.</title>
        <authorList>
            <person name="Wang F."/>
            <person name="Wang J."/>
            <person name="Li S."/>
            <person name="Zhang Y."/>
            <person name="Fang M."/>
            <person name="Ma L."/>
            <person name="Zhao Y."/>
            <person name="Jiang S."/>
        </authorList>
    </citation>
    <scope>NUCLEOTIDE SEQUENCE [LARGE SCALE GENOMIC DNA]</scope>
    <source>
        <strain evidence="1">S2</strain>
        <tissue evidence="1">Leaf</tissue>
    </source>
</reference>
<evidence type="ECO:0008006" key="3">
    <source>
        <dbReference type="Google" id="ProtNLM"/>
    </source>
</evidence>
<dbReference type="Proteomes" id="UP000327157">
    <property type="component" value="Chromosome 17"/>
</dbReference>
<name>A0A5N5G4R6_9ROSA</name>
<protein>
    <recommendedName>
        <fullName evidence="3">Retrotransposon gag domain-containing protein</fullName>
    </recommendedName>
</protein>
<gene>
    <name evidence="1" type="ORF">D8674_018431</name>
</gene>
<dbReference type="AlphaFoldDB" id="A0A5N5G4R6"/>
<keyword evidence="2" id="KW-1185">Reference proteome</keyword>
<dbReference type="OrthoDB" id="1164227at2759"/>
<sequence length="208" mass="23043">MAGNNVPAINPNPQTTTFQPFSIIVNIKLDRTNYPLCRDLMGYVDGTLVCPPKHVAGLTTVNPSYTMWVQQDQMILSWINGSLIASVLSVVASKRTARATWEALEQRYASTSQNRILFLRNELLQTKKGDLSVADYLDRMNAIADNLALAGQPVSDDELVQIVLNNLRPAYEMTVSAAQARDNPITYPALESLLLTTERRMVEQCSVG</sequence>
<reference evidence="2" key="2">
    <citation type="submission" date="2019-10" db="EMBL/GenBank/DDBJ databases">
        <title>A de novo genome assembly of a pear dwarfing rootstock.</title>
        <authorList>
            <person name="Wang F."/>
            <person name="Wang J."/>
            <person name="Li S."/>
            <person name="Zhang Y."/>
            <person name="Fang M."/>
            <person name="Ma L."/>
            <person name="Zhao Y."/>
            <person name="Jiang S."/>
        </authorList>
    </citation>
    <scope>NUCLEOTIDE SEQUENCE [LARGE SCALE GENOMIC DNA]</scope>
</reference>
<comment type="caution">
    <text evidence="1">The sequence shown here is derived from an EMBL/GenBank/DDBJ whole genome shotgun (WGS) entry which is preliminary data.</text>
</comment>
<dbReference type="Pfam" id="PF14223">
    <property type="entry name" value="Retrotran_gag_2"/>
    <property type="match status" value="1"/>
</dbReference>
<evidence type="ECO:0000313" key="1">
    <source>
        <dbReference type="EMBL" id="KAB2610399.1"/>
    </source>
</evidence>
<organism evidence="1 2">
    <name type="scientific">Pyrus ussuriensis x Pyrus communis</name>
    <dbReference type="NCBI Taxonomy" id="2448454"/>
    <lineage>
        <taxon>Eukaryota</taxon>
        <taxon>Viridiplantae</taxon>
        <taxon>Streptophyta</taxon>
        <taxon>Embryophyta</taxon>
        <taxon>Tracheophyta</taxon>
        <taxon>Spermatophyta</taxon>
        <taxon>Magnoliopsida</taxon>
        <taxon>eudicotyledons</taxon>
        <taxon>Gunneridae</taxon>
        <taxon>Pentapetalae</taxon>
        <taxon>rosids</taxon>
        <taxon>fabids</taxon>
        <taxon>Rosales</taxon>
        <taxon>Rosaceae</taxon>
        <taxon>Amygdaloideae</taxon>
        <taxon>Maleae</taxon>
        <taxon>Pyrus</taxon>
    </lineage>
</organism>
<proteinExistence type="predicted"/>
<dbReference type="EMBL" id="SMOL01000487">
    <property type="protein sequence ID" value="KAB2610399.1"/>
    <property type="molecule type" value="Genomic_DNA"/>
</dbReference>
<reference evidence="1 2" key="1">
    <citation type="submission" date="2019-09" db="EMBL/GenBank/DDBJ databases">
        <authorList>
            <person name="Ou C."/>
        </authorList>
    </citation>
    <scope>NUCLEOTIDE SEQUENCE [LARGE SCALE GENOMIC DNA]</scope>
    <source>
        <strain evidence="1">S2</strain>
        <tissue evidence="1">Leaf</tissue>
    </source>
</reference>
<dbReference type="PANTHER" id="PTHR47481:SF30">
    <property type="entry name" value="CCHC-TYPE DOMAIN-CONTAINING PROTEIN"/>
    <property type="match status" value="1"/>
</dbReference>